<proteinExistence type="predicted"/>
<protein>
    <submittedName>
        <fullName evidence="1">Uncharacterized protein</fullName>
    </submittedName>
</protein>
<reference evidence="1 2" key="1">
    <citation type="submission" date="2019-10" db="EMBL/GenBank/DDBJ databases">
        <authorList>
            <person name="Palmer J.M."/>
        </authorList>
    </citation>
    <scope>NUCLEOTIDE SEQUENCE [LARGE SCALE GENOMIC DNA]</scope>
    <source>
        <strain evidence="1 2">TWF506</strain>
    </source>
</reference>
<dbReference type="EMBL" id="JAVHJM010000012">
    <property type="protein sequence ID" value="KAK6500867.1"/>
    <property type="molecule type" value="Genomic_DNA"/>
</dbReference>
<dbReference type="PANTHER" id="PTHR16469:SF51">
    <property type="entry name" value="TRANSCRIPTION FACTOR TAU 55 KDA SUBUNIT"/>
    <property type="match status" value="1"/>
</dbReference>
<dbReference type="Gene3D" id="3.40.50.1240">
    <property type="entry name" value="Phosphoglycerate mutase-like"/>
    <property type="match status" value="1"/>
</dbReference>
<sequence length="327" mass="36801">MSYLDIDAQFNVDVSREKYADAKVTNSKNFNDPSDWYGSLHGPDDQLTATGRQQAQELASYLASSHPEISAVYTSRHYRCLETVKPYIEMCEREGKTIKFRLDMGLSEWRRADRKQARIPSTKQLREYHPTLDAQRQSLCTPLGHENLEEFYARNAYFLANLIQSLDNDPDGPESVLLCTSASNIAWMARILTGKYPDSSVKQDFSVPAIGFYKFSRRNVVPVKIDLDRKTPLGYPDIGWKNGVAIGGSWEITHNAECSFLSTGSIMLWTPSDIPESLTPSDARQIPEPNLPNFFDIQELNSEKSAAMTRLAKTETTIMTAAVEVPA</sequence>
<dbReference type="InterPro" id="IPR013078">
    <property type="entry name" value="His_Pase_superF_clade-1"/>
</dbReference>
<dbReference type="SUPFAM" id="SSF53254">
    <property type="entry name" value="Phosphoglycerate mutase-like"/>
    <property type="match status" value="1"/>
</dbReference>
<keyword evidence="2" id="KW-1185">Reference proteome</keyword>
<dbReference type="CDD" id="cd07067">
    <property type="entry name" value="HP_PGM_like"/>
    <property type="match status" value="1"/>
</dbReference>
<evidence type="ECO:0000313" key="2">
    <source>
        <dbReference type="Proteomes" id="UP001307849"/>
    </source>
</evidence>
<evidence type="ECO:0000313" key="1">
    <source>
        <dbReference type="EMBL" id="KAK6500867.1"/>
    </source>
</evidence>
<dbReference type="InterPro" id="IPR029033">
    <property type="entry name" value="His_PPase_superfam"/>
</dbReference>
<gene>
    <name evidence="1" type="ORF">TWF506_003628</name>
</gene>
<organism evidence="1 2">
    <name type="scientific">Arthrobotrys conoides</name>
    <dbReference type="NCBI Taxonomy" id="74498"/>
    <lineage>
        <taxon>Eukaryota</taxon>
        <taxon>Fungi</taxon>
        <taxon>Dikarya</taxon>
        <taxon>Ascomycota</taxon>
        <taxon>Pezizomycotina</taxon>
        <taxon>Orbiliomycetes</taxon>
        <taxon>Orbiliales</taxon>
        <taxon>Orbiliaceae</taxon>
        <taxon>Arthrobotrys</taxon>
    </lineage>
</organism>
<comment type="caution">
    <text evidence="1">The sequence shown here is derived from an EMBL/GenBank/DDBJ whole genome shotgun (WGS) entry which is preliminary data.</text>
</comment>
<dbReference type="Pfam" id="PF00300">
    <property type="entry name" value="His_Phos_1"/>
    <property type="match status" value="1"/>
</dbReference>
<accession>A0AAN8RQJ5</accession>
<dbReference type="InterPro" id="IPR051710">
    <property type="entry name" value="Phosphatase_SH3-domain"/>
</dbReference>
<dbReference type="Proteomes" id="UP001307849">
    <property type="component" value="Unassembled WGS sequence"/>
</dbReference>
<dbReference type="AlphaFoldDB" id="A0AAN8RQJ5"/>
<dbReference type="PANTHER" id="PTHR16469">
    <property type="entry name" value="UBIQUITIN-ASSOCIATED AND SH3 DOMAIN-CONTAINING BA-RELATED"/>
    <property type="match status" value="1"/>
</dbReference>
<name>A0AAN8RQJ5_9PEZI</name>